<dbReference type="GO" id="GO:0016491">
    <property type="term" value="F:oxidoreductase activity"/>
    <property type="evidence" value="ECO:0007669"/>
    <property type="project" value="TreeGrafter"/>
</dbReference>
<dbReference type="SUPFAM" id="SSF51735">
    <property type="entry name" value="NAD(P)-binding Rossmann-fold domains"/>
    <property type="match status" value="1"/>
</dbReference>
<evidence type="ECO:0000313" key="3">
    <source>
        <dbReference type="Proteomes" id="UP001274830"/>
    </source>
</evidence>
<dbReference type="InterPro" id="IPR036291">
    <property type="entry name" value="NAD(P)-bd_dom_sf"/>
</dbReference>
<dbReference type="PANTHER" id="PTHR42840:SF7">
    <property type="entry name" value="BINDING ROSSMANN FOLD OXIDOREDUCTASE, PUTATIVE (AFU_ORTHOLOGUE AFUA_4G10190)-RELATED"/>
    <property type="match status" value="1"/>
</dbReference>
<dbReference type="PANTHER" id="PTHR42840">
    <property type="entry name" value="NAD(P)-BINDING ROSSMANN-FOLD SUPERFAMILY PROTEIN-RELATED"/>
    <property type="match status" value="1"/>
</dbReference>
<dbReference type="Gene3D" id="3.40.50.720">
    <property type="entry name" value="NAD(P)-binding Rossmann-like Domain"/>
    <property type="match status" value="1"/>
</dbReference>
<name>A0AAE0WP98_9PEZI</name>
<dbReference type="GO" id="GO:0005737">
    <property type="term" value="C:cytoplasm"/>
    <property type="evidence" value="ECO:0007669"/>
    <property type="project" value="TreeGrafter"/>
</dbReference>
<accession>A0AAE0WP98</accession>
<dbReference type="GO" id="GO:0000166">
    <property type="term" value="F:nucleotide binding"/>
    <property type="evidence" value="ECO:0007669"/>
    <property type="project" value="InterPro"/>
</dbReference>
<reference evidence="2" key="1">
    <citation type="submission" date="2023-07" db="EMBL/GenBank/DDBJ databases">
        <title>Black Yeasts Isolated from many extreme environments.</title>
        <authorList>
            <person name="Coleine C."/>
            <person name="Stajich J.E."/>
            <person name="Selbmann L."/>
        </authorList>
    </citation>
    <scope>NUCLEOTIDE SEQUENCE</scope>
    <source>
        <strain evidence="2">CCFEE 5485</strain>
    </source>
</reference>
<organism evidence="2 3">
    <name type="scientific">Recurvomyces mirabilis</name>
    <dbReference type="NCBI Taxonomy" id="574656"/>
    <lineage>
        <taxon>Eukaryota</taxon>
        <taxon>Fungi</taxon>
        <taxon>Dikarya</taxon>
        <taxon>Ascomycota</taxon>
        <taxon>Pezizomycotina</taxon>
        <taxon>Dothideomycetes</taxon>
        <taxon>Dothideomycetidae</taxon>
        <taxon>Mycosphaerellales</taxon>
        <taxon>Teratosphaeriaceae</taxon>
        <taxon>Recurvomyces</taxon>
    </lineage>
</organism>
<proteinExistence type="predicted"/>
<keyword evidence="3" id="KW-1185">Reference proteome</keyword>
<dbReference type="Gene3D" id="3.30.360.10">
    <property type="entry name" value="Dihydrodipicolinate Reductase, domain 2"/>
    <property type="match status" value="1"/>
</dbReference>
<dbReference type="GO" id="GO:0006740">
    <property type="term" value="P:NADPH regeneration"/>
    <property type="evidence" value="ECO:0007669"/>
    <property type="project" value="TreeGrafter"/>
</dbReference>
<dbReference type="Proteomes" id="UP001274830">
    <property type="component" value="Unassembled WGS sequence"/>
</dbReference>
<dbReference type="AlphaFoldDB" id="A0AAE0WP98"/>
<sequence length="381" mass="41922">MFGMRPTEATVSGRVINVGIVGCGLVTQVVHIPCLNSLSHQFQITYFSDVSEEAVKCSQLKVAGNLRPKTTRSVEELCNAPSVDLVLVASHHTFHAAHAELALRAKKHVFIEKPIALSLQDADRIIAADKAAGGGRAFIGFMRRYAAAFVDAVREVGTIESIHYVRVRDIIGPNSVFVGQSGTCPRTFNDYREEDSNALREKTSDDMKQALQHELGIAVTKETTMMWDVLSFLGAHDLSAMREIVGMPDGVVGFSPCATTGSPFGSAIFRYSNFAVAYESGVDQVARFDASIEVFGDSKTVKVCIDTPFIRGLPTTMVVKETLPDDSYKESVTRSTYEDPFMLEWKEVYRWIVEGKVPKTTPQDARCDLEILGMLMKSAFT</sequence>
<feature type="domain" description="Gfo/Idh/MocA-like oxidoreductase N-terminal" evidence="1">
    <location>
        <begin position="16"/>
        <end position="132"/>
    </location>
</feature>
<evidence type="ECO:0000259" key="1">
    <source>
        <dbReference type="Pfam" id="PF01408"/>
    </source>
</evidence>
<comment type="caution">
    <text evidence="2">The sequence shown here is derived from an EMBL/GenBank/DDBJ whole genome shotgun (WGS) entry which is preliminary data.</text>
</comment>
<evidence type="ECO:0000313" key="2">
    <source>
        <dbReference type="EMBL" id="KAK3675338.1"/>
    </source>
</evidence>
<gene>
    <name evidence="2" type="ORF">LTR78_004848</name>
</gene>
<dbReference type="InterPro" id="IPR000683">
    <property type="entry name" value="Gfo/Idh/MocA-like_OxRdtase_N"/>
</dbReference>
<dbReference type="Pfam" id="PF01408">
    <property type="entry name" value="GFO_IDH_MocA"/>
    <property type="match status" value="1"/>
</dbReference>
<dbReference type="EMBL" id="JAUTXT010000015">
    <property type="protein sequence ID" value="KAK3675338.1"/>
    <property type="molecule type" value="Genomic_DNA"/>
</dbReference>
<protein>
    <recommendedName>
        <fullName evidence="1">Gfo/Idh/MocA-like oxidoreductase N-terminal domain-containing protein</fullName>
    </recommendedName>
</protein>